<evidence type="ECO:0000313" key="2">
    <source>
        <dbReference type="EMBL" id="MBO3116656.1"/>
    </source>
</evidence>
<evidence type="ECO:0000256" key="1">
    <source>
        <dbReference type="SAM" id="Phobius"/>
    </source>
</evidence>
<evidence type="ECO:0008006" key="4">
    <source>
        <dbReference type="Google" id="ProtNLM"/>
    </source>
</evidence>
<keyword evidence="1" id="KW-0472">Membrane</keyword>
<keyword evidence="1" id="KW-0812">Transmembrane</keyword>
<dbReference type="RefSeq" id="WP_208154025.1">
    <property type="nucleotide sequence ID" value="NZ_JAGEVF010000005.1"/>
</dbReference>
<evidence type="ECO:0000313" key="3">
    <source>
        <dbReference type="Proteomes" id="UP000676776"/>
    </source>
</evidence>
<feature type="transmembrane region" description="Helical" evidence="1">
    <location>
        <begin position="51"/>
        <end position="70"/>
    </location>
</feature>
<name>A0ABS3T1N3_9FLAO</name>
<proteinExistence type="predicted"/>
<dbReference type="Proteomes" id="UP000676776">
    <property type="component" value="Unassembled WGS sequence"/>
</dbReference>
<gene>
    <name evidence="2" type="ORF">J4050_07860</name>
</gene>
<keyword evidence="1" id="KW-1133">Transmembrane helix</keyword>
<dbReference type="EMBL" id="JAGEVF010000005">
    <property type="protein sequence ID" value="MBO3116656.1"/>
    <property type="molecule type" value="Genomic_DNA"/>
</dbReference>
<sequence>MFKQRKPKRFKYKPRYQNEGGVPPEDDLESRWDAIRDEVRGKTTKNVAKPLPLKTLIILLIAIIVAMYILEGYIN</sequence>
<organism evidence="2 3">
    <name type="scientific">Winogradskyella pelagia</name>
    <dbReference type="NCBI Taxonomy" id="2819984"/>
    <lineage>
        <taxon>Bacteria</taxon>
        <taxon>Pseudomonadati</taxon>
        <taxon>Bacteroidota</taxon>
        <taxon>Flavobacteriia</taxon>
        <taxon>Flavobacteriales</taxon>
        <taxon>Flavobacteriaceae</taxon>
        <taxon>Winogradskyella</taxon>
    </lineage>
</organism>
<reference evidence="2 3" key="1">
    <citation type="submission" date="2021-03" db="EMBL/GenBank/DDBJ databases">
        <title>Winogradskyella sp. nov., isolated from costal sediment.</title>
        <authorList>
            <person name="Gao C."/>
        </authorList>
    </citation>
    <scope>NUCLEOTIDE SEQUENCE [LARGE SCALE GENOMIC DNA]</scope>
    <source>
        <strain evidence="2 3">DF17</strain>
    </source>
</reference>
<protein>
    <recommendedName>
        <fullName evidence="4">Riboflavin synthase subunit beta</fullName>
    </recommendedName>
</protein>
<comment type="caution">
    <text evidence="2">The sequence shown here is derived from an EMBL/GenBank/DDBJ whole genome shotgun (WGS) entry which is preliminary data.</text>
</comment>
<accession>A0ABS3T1N3</accession>
<keyword evidence="3" id="KW-1185">Reference proteome</keyword>